<keyword evidence="4" id="KW-1185">Reference proteome</keyword>
<dbReference type="STRING" id="574376.BAMA_16905"/>
<keyword evidence="1" id="KW-1133">Transmembrane helix</keyword>
<name>A0A073JYL5_9BACI</name>
<dbReference type="OrthoDB" id="1750577at2"/>
<sequence length="158" mass="18000">MQPLENEIHPNMVKVWQISSLVTSGIGLIVTIAYFILMIKFDWTGWIFGGLVICLLAYAPLAYLVFPSMRQRYYSYRLQEDELEIQKGMYTVERVLIPMVRVQHVTVEQGPLMRKYGLAELKIATAATGHSIPGLTIREAEQLKRQIGELAKVSEDDV</sequence>
<dbReference type="EMBL" id="JOTN01000004">
    <property type="protein sequence ID" value="KEK20129.1"/>
    <property type="molecule type" value="Genomic_DNA"/>
</dbReference>
<gene>
    <name evidence="3" type="ORF">BAMA_16905</name>
</gene>
<organism evidence="3 4">
    <name type="scientific">Bacillus manliponensis</name>
    <dbReference type="NCBI Taxonomy" id="574376"/>
    <lineage>
        <taxon>Bacteria</taxon>
        <taxon>Bacillati</taxon>
        <taxon>Bacillota</taxon>
        <taxon>Bacilli</taxon>
        <taxon>Bacillales</taxon>
        <taxon>Bacillaceae</taxon>
        <taxon>Bacillus</taxon>
        <taxon>Bacillus cereus group</taxon>
    </lineage>
</organism>
<feature type="domain" description="YdbS-like PH" evidence="2">
    <location>
        <begin position="72"/>
        <end position="147"/>
    </location>
</feature>
<dbReference type="eggNOG" id="COG3402">
    <property type="taxonomic scope" value="Bacteria"/>
</dbReference>
<feature type="transmembrane region" description="Helical" evidence="1">
    <location>
        <begin position="21"/>
        <end position="39"/>
    </location>
</feature>
<evidence type="ECO:0000313" key="3">
    <source>
        <dbReference type="EMBL" id="KEK20129.1"/>
    </source>
</evidence>
<evidence type="ECO:0000256" key="1">
    <source>
        <dbReference type="SAM" id="Phobius"/>
    </source>
</evidence>
<dbReference type="AlphaFoldDB" id="A0A073JYL5"/>
<dbReference type="Proteomes" id="UP000027822">
    <property type="component" value="Unassembled WGS sequence"/>
</dbReference>
<keyword evidence="1" id="KW-0812">Transmembrane</keyword>
<dbReference type="RefSeq" id="WP_034637343.1">
    <property type="nucleotide sequence ID" value="NZ_CBCSJC010000003.1"/>
</dbReference>
<dbReference type="InterPro" id="IPR005182">
    <property type="entry name" value="YdbS-like_PH"/>
</dbReference>
<dbReference type="PANTHER" id="PTHR34473">
    <property type="entry name" value="UPF0699 TRANSMEMBRANE PROTEIN YDBS"/>
    <property type="match status" value="1"/>
</dbReference>
<proteinExistence type="predicted"/>
<accession>A0A073JYL5</accession>
<evidence type="ECO:0000313" key="4">
    <source>
        <dbReference type="Proteomes" id="UP000027822"/>
    </source>
</evidence>
<evidence type="ECO:0000259" key="2">
    <source>
        <dbReference type="Pfam" id="PF03703"/>
    </source>
</evidence>
<dbReference type="Pfam" id="PF03703">
    <property type="entry name" value="bPH_2"/>
    <property type="match status" value="1"/>
</dbReference>
<keyword evidence="1" id="KW-0472">Membrane</keyword>
<reference evidence="3 4" key="1">
    <citation type="submission" date="2014-06" db="EMBL/GenBank/DDBJ databases">
        <title>Draft genome sequence of Bacillus manliponensis JCM 15802 (MCCC 1A00708).</title>
        <authorList>
            <person name="Lai Q."/>
            <person name="Liu Y."/>
            <person name="Shao Z."/>
        </authorList>
    </citation>
    <scope>NUCLEOTIDE SEQUENCE [LARGE SCALE GENOMIC DNA]</scope>
    <source>
        <strain evidence="3 4">JCM 15802</strain>
    </source>
</reference>
<protein>
    <submittedName>
        <fullName evidence="3">Membrane protein</fullName>
    </submittedName>
</protein>
<dbReference type="PANTHER" id="PTHR34473:SF2">
    <property type="entry name" value="UPF0699 TRANSMEMBRANE PROTEIN YDBT"/>
    <property type="match status" value="1"/>
</dbReference>
<feature type="transmembrane region" description="Helical" evidence="1">
    <location>
        <begin position="45"/>
        <end position="66"/>
    </location>
</feature>
<comment type="caution">
    <text evidence="3">The sequence shown here is derived from an EMBL/GenBank/DDBJ whole genome shotgun (WGS) entry which is preliminary data.</text>
</comment>